<dbReference type="SUPFAM" id="SSF56219">
    <property type="entry name" value="DNase I-like"/>
    <property type="match status" value="1"/>
</dbReference>
<proteinExistence type="predicted"/>
<dbReference type="GO" id="GO:0004519">
    <property type="term" value="F:endonuclease activity"/>
    <property type="evidence" value="ECO:0007669"/>
    <property type="project" value="UniProtKB-KW"/>
</dbReference>
<feature type="domain" description="Endonuclease/exonuclease/phosphatase" evidence="3">
    <location>
        <begin position="66"/>
        <end position="290"/>
    </location>
</feature>
<keyword evidence="4" id="KW-0255">Endonuclease</keyword>
<name>A0A7W3J1G9_9ACTN</name>
<feature type="chain" id="PRO_5030525471" evidence="2">
    <location>
        <begin position="33"/>
        <end position="303"/>
    </location>
</feature>
<evidence type="ECO:0000313" key="5">
    <source>
        <dbReference type="Proteomes" id="UP000580910"/>
    </source>
</evidence>
<dbReference type="AlphaFoldDB" id="A0A7W3J1G9"/>
<gene>
    <name evidence="4" type="ORF">FB382_002854</name>
</gene>
<dbReference type="Pfam" id="PF03372">
    <property type="entry name" value="Exo_endo_phos"/>
    <property type="match status" value="1"/>
</dbReference>
<dbReference type="EMBL" id="JACGXA010000001">
    <property type="protein sequence ID" value="MBA8804563.1"/>
    <property type="molecule type" value="Genomic_DNA"/>
</dbReference>
<evidence type="ECO:0000256" key="1">
    <source>
        <dbReference type="SAM" id="MobiDB-lite"/>
    </source>
</evidence>
<keyword evidence="4" id="KW-0378">Hydrolase</keyword>
<comment type="caution">
    <text evidence="4">The sequence shown here is derived from an EMBL/GenBank/DDBJ whole genome shotgun (WGS) entry which is preliminary data.</text>
</comment>
<keyword evidence="4" id="KW-0540">Nuclease</keyword>
<protein>
    <submittedName>
        <fullName evidence="4">Endonuclease/exonuclease/phosphatase family metal-dependent hydrolase</fullName>
    </submittedName>
</protein>
<keyword evidence="4" id="KW-0269">Exonuclease</keyword>
<dbReference type="GO" id="GO:0004527">
    <property type="term" value="F:exonuclease activity"/>
    <property type="evidence" value="ECO:0007669"/>
    <property type="project" value="UniProtKB-KW"/>
</dbReference>
<accession>A0A7W3J1G9</accession>
<sequence>MPPYYRPSRMLAAAATATVLAAGVLLPATADAADPLLPIPGGTTPSQGAEPQQAARRPTAFNFKLATFNILGSQHTAGPGGYGPGTHRARITARMIKHKNVDVIGMQEVQTDQYRVLHNRLDHYRIWPGTRLGNQGIRLQIAWREHQFKLLRTGTITTRFDHQSRPVPWVKLKNRSTGRKMYVVDIHNSPQGEEAERDSATRAEIRLINRLRQDHKPVFVVGDMNEKTEWFCKVAGHTDVRSANGGHAGPDRCSPPQRRLRIDWLMGGRRIDFSHYREDDGGQVRQASDHEFLHTRVHVRSPR</sequence>
<dbReference type="InterPro" id="IPR036691">
    <property type="entry name" value="Endo/exonu/phosph_ase_sf"/>
</dbReference>
<evidence type="ECO:0000313" key="4">
    <source>
        <dbReference type="EMBL" id="MBA8804563.1"/>
    </source>
</evidence>
<dbReference type="InterPro" id="IPR005135">
    <property type="entry name" value="Endo/exonuclease/phosphatase"/>
</dbReference>
<dbReference type="Proteomes" id="UP000580910">
    <property type="component" value="Unassembled WGS sequence"/>
</dbReference>
<reference evidence="4 5" key="1">
    <citation type="submission" date="2020-07" db="EMBL/GenBank/DDBJ databases">
        <title>Sequencing the genomes of 1000 actinobacteria strains.</title>
        <authorList>
            <person name="Klenk H.-P."/>
        </authorList>
    </citation>
    <scope>NUCLEOTIDE SEQUENCE [LARGE SCALE GENOMIC DNA]</scope>
    <source>
        <strain evidence="4 5">DSM 21349</strain>
    </source>
</reference>
<keyword evidence="5" id="KW-1185">Reference proteome</keyword>
<feature type="signal peptide" evidence="2">
    <location>
        <begin position="1"/>
        <end position="32"/>
    </location>
</feature>
<dbReference type="Gene3D" id="3.60.10.10">
    <property type="entry name" value="Endonuclease/exonuclease/phosphatase"/>
    <property type="match status" value="1"/>
</dbReference>
<dbReference type="RefSeq" id="WP_182540174.1">
    <property type="nucleotide sequence ID" value="NZ_JACGXA010000001.1"/>
</dbReference>
<keyword evidence="2" id="KW-0732">Signal</keyword>
<evidence type="ECO:0000256" key="2">
    <source>
        <dbReference type="SAM" id="SignalP"/>
    </source>
</evidence>
<organism evidence="4 5">
    <name type="scientific">Nocardioides ginsengisegetis</name>
    <dbReference type="NCBI Taxonomy" id="661491"/>
    <lineage>
        <taxon>Bacteria</taxon>
        <taxon>Bacillati</taxon>
        <taxon>Actinomycetota</taxon>
        <taxon>Actinomycetes</taxon>
        <taxon>Propionibacteriales</taxon>
        <taxon>Nocardioidaceae</taxon>
        <taxon>Nocardioides</taxon>
    </lineage>
</organism>
<feature type="region of interest" description="Disordered" evidence="1">
    <location>
        <begin position="36"/>
        <end position="56"/>
    </location>
</feature>
<evidence type="ECO:0000259" key="3">
    <source>
        <dbReference type="Pfam" id="PF03372"/>
    </source>
</evidence>